<comment type="caution">
    <text evidence="1">The sequence shown here is derived from an EMBL/GenBank/DDBJ whole genome shotgun (WGS) entry which is preliminary data.</text>
</comment>
<protein>
    <submittedName>
        <fullName evidence="1">Uncharacterized protein</fullName>
    </submittedName>
</protein>
<evidence type="ECO:0000313" key="2">
    <source>
        <dbReference type="Proteomes" id="UP000233551"/>
    </source>
</evidence>
<reference evidence="1 2" key="1">
    <citation type="submission" date="2017-11" db="EMBL/GenBank/DDBJ databases">
        <title>De-novo sequencing of pomegranate (Punica granatum L.) genome.</title>
        <authorList>
            <person name="Akparov Z."/>
            <person name="Amiraslanov A."/>
            <person name="Hajiyeva S."/>
            <person name="Abbasov M."/>
            <person name="Kaur K."/>
            <person name="Hamwieh A."/>
            <person name="Solovyev V."/>
            <person name="Salamov A."/>
            <person name="Braich B."/>
            <person name="Kosarev P."/>
            <person name="Mahmoud A."/>
            <person name="Hajiyev E."/>
            <person name="Babayeva S."/>
            <person name="Izzatullayeva V."/>
            <person name="Mammadov A."/>
            <person name="Mammadov A."/>
            <person name="Sharifova S."/>
            <person name="Ojaghi J."/>
            <person name="Eynullazada K."/>
            <person name="Bayramov B."/>
            <person name="Abdulazimova A."/>
            <person name="Shahmuradov I."/>
        </authorList>
    </citation>
    <scope>NUCLEOTIDE SEQUENCE [LARGE SCALE GENOMIC DNA]</scope>
    <source>
        <strain evidence="2">cv. AG2017</strain>
        <tissue evidence="1">Leaf</tissue>
    </source>
</reference>
<dbReference type="AlphaFoldDB" id="A0A2I0K2N6"/>
<name>A0A2I0K2N6_PUNGR</name>
<accession>A0A2I0K2N6</accession>
<sequence>MHFVALAEQLTLRPPPKIGNWRCPKNLQLELSHCFLSVLMRTKITVFSVCRKQIPKKPWVFYVIMLRDRVVAFADPVVNSSPGFTGPPFCYAFWAVPRVAVDILPWS</sequence>
<proteinExistence type="predicted"/>
<gene>
    <name evidence="1" type="ORF">CRG98_016765</name>
</gene>
<organism evidence="1 2">
    <name type="scientific">Punica granatum</name>
    <name type="common">Pomegranate</name>
    <dbReference type="NCBI Taxonomy" id="22663"/>
    <lineage>
        <taxon>Eukaryota</taxon>
        <taxon>Viridiplantae</taxon>
        <taxon>Streptophyta</taxon>
        <taxon>Embryophyta</taxon>
        <taxon>Tracheophyta</taxon>
        <taxon>Spermatophyta</taxon>
        <taxon>Magnoliopsida</taxon>
        <taxon>eudicotyledons</taxon>
        <taxon>Gunneridae</taxon>
        <taxon>Pentapetalae</taxon>
        <taxon>rosids</taxon>
        <taxon>malvids</taxon>
        <taxon>Myrtales</taxon>
        <taxon>Lythraceae</taxon>
        <taxon>Punica</taxon>
    </lineage>
</organism>
<evidence type="ECO:0000313" key="1">
    <source>
        <dbReference type="EMBL" id="PKI62814.1"/>
    </source>
</evidence>
<dbReference type="Proteomes" id="UP000233551">
    <property type="component" value="Unassembled WGS sequence"/>
</dbReference>
<keyword evidence="2" id="KW-1185">Reference proteome</keyword>
<dbReference type="EMBL" id="PGOL01000925">
    <property type="protein sequence ID" value="PKI62814.1"/>
    <property type="molecule type" value="Genomic_DNA"/>
</dbReference>